<protein>
    <submittedName>
        <fullName evidence="10">Signal transduction protein</fullName>
    </submittedName>
</protein>
<dbReference type="InterPro" id="IPR035919">
    <property type="entry name" value="EAL_sf"/>
</dbReference>
<dbReference type="PROSITE" id="PS50883">
    <property type="entry name" value="EAL"/>
    <property type="match status" value="1"/>
</dbReference>
<dbReference type="Pfam" id="PF13426">
    <property type="entry name" value="PAS_9"/>
    <property type="match status" value="1"/>
</dbReference>
<evidence type="ECO:0000313" key="10">
    <source>
        <dbReference type="EMBL" id="RAU20401.1"/>
    </source>
</evidence>
<evidence type="ECO:0000259" key="7">
    <source>
        <dbReference type="PROSITE" id="PS50883"/>
    </source>
</evidence>
<dbReference type="PROSITE" id="PS50887">
    <property type="entry name" value="GGDEF"/>
    <property type="match status" value="1"/>
</dbReference>
<dbReference type="PANTHER" id="PTHR44757">
    <property type="entry name" value="DIGUANYLATE CYCLASE DGCP"/>
    <property type="match status" value="1"/>
</dbReference>
<evidence type="ECO:0000259" key="8">
    <source>
        <dbReference type="PROSITE" id="PS50887"/>
    </source>
</evidence>
<evidence type="ECO:0000259" key="5">
    <source>
        <dbReference type="PROSITE" id="PS50112"/>
    </source>
</evidence>
<dbReference type="Pfam" id="PF01627">
    <property type="entry name" value="Hpt"/>
    <property type="match status" value="1"/>
</dbReference>
<evidence type="ECO:0000256" key="1">
    <source>
        <dbReference type="ARBA" id="ARBA00023012"/>
    </source>
</evidence>
<dbReference type="InterPro" id="IPR000160">
    <property type="entry name" value="GGDEF_dom"/>
</dbReference>
<feature type="domain" description="HPt" evidence="9">
    <location>
        <begin position="773"/>
        <end position="859"/>
    </location>
</feature>
<dbReference type="SUPFAM" id="SSF52172">
    <property type="entry name" value="CheY-like"/>
    <property type="match status" value="1"/>
</dbReference>
<dbReference type="SUPFAM" id="SSF55073">
    <property type="entry name" value="Nucleotide cyclase"/>
    <property type="match status" value="1"/>
</dbReference>
<dbReference type="PANTHER" id="PTHR44757:SF2">
    <property type="entry name" value="BIOFILM ARCHITECTURE MAINTENANCE PROTEIN MBAA"/>
    <property type="match status" value="1"/>
</dbReference>
<feature type="domain" description="Response regulatory" evidence="4">
    <location>
        <begin position="633"/>
        <end position="754"/>
    </location>
</feature>
<dbReference type="InterPro" id="IPR000014">
    <property type="entry name" value="PAS"/>
</dbReference>
<dbReference type="InterPro" id="IPR043128">
    <property type="entry name" value="Rev_trsase/Diguanyl_cyclase"/>
</dbReference>
<dbReference type="Gene3D" id="3.30.70.270">
    <property type="match status" value="1"/>
</dbReference>
<keyword evidence="3" id="KW-0597">Phosphoprotein</keyword>
<gene>
    <name evidence="10" type="ORF">CU669_18630</name>
</gene>
<dbReference type="AlphaFoldDB" id="A0A364NTK0"/>
<evidence type="ECO:0000256" key="3">
    <source>
        <dbReference type="PROSITE-ProRule" id="PRU00169"/>
    </source>
</evidence>
<keyword evidence="1" id="KW-0902">Two-component regulatory system</keyword>
<dbReference type="Gene3D" id="3.40.50.2300">
    <property type="match status" value="1"/>
</dbReference>
<accession>A0A364NTK0</accession>
<dbReference type="GO" id="GO:0004672">
    <property type="term" value="F:protein kinase activity"/>
    <property type="evidence" value="ECO:0007669"/>
    <property type="project" value="UniProtKB-ARBA"/>
</dbReference>
<dbReference type="SMART" id="SM00448">
    <property type="entry name" value="REC"/>
    <property type="match status" value="1"/>
</dbReference>
<dbReference type="GO" id="GO:0000160">
    <property type="term" value="P:phosphorelay signal transduction system"/>
    <property type="evidence" value="ECO:0007669"/>
    <property type="project" value="UniProtKB-KW"/>
</dbReference>
<dbReference type="PROSITE" id="PS50113">
    <property type="entry name" value="PAC"/>
    <property type="match status" value="1"/>
</dbReference>
<feature type="modified residue" description="4-aspartylphosphate" evidence="3">
    <location>
        <position position="684"/>
    </location>
</feature>
<proteinExistence type="predicted"/>
<dbReference type="CDD" id="cd01949">
    <property type="entry name" value="GGDEF"/>
    <property type="match status" value="1"/>
</dbReference>
<dbReference type="Proteomes" id="UP000251075">
    <property type="component" value="Unassembled WGS sequence"/>
</dbReference>
<dbReference type="InterPro" id="IPR029787">
    <property type="entry name" value="Nucleotide_cyclase"/>
</dbReference>
<sequence>MRWRTYTHDLPARPCVGGGKTACWTQSSRAPSGVVVPAIGTETLKLRVEELSRRVEELSLYQVVVDHAPDGIVVTDADDVIIAINPAFSAITGFSADEVVGRPAVMLTEGELNATSHAEMRETLAVHGRWKGDIVAPRSNGHLATFRVSISNQRDGEGKVARRIAIFRDVTAARETTEQLWRRSNFDPLTELPNRSLFLDRLLQALVMAGRENSRVALLFIGLDGFKNINDSLGHWIGDKVLQDAARRFQAALRQGDTAARFGGDEFTVVLANIRAVEEVEGVLRTILEALQEPFVIEQHHVLISCSIGICLWPGDGEDVEALMRNATSALQQAKQAGRNTFRFFTPAMDARAQARSRLADELAGALEGEEFHLVFQPLVDLKTGEVTAAETLLRWHNRYLGVVSPEQFVPLAEELGLIRPIGEWLLMAACHEALRWQSLGLGDIGVAVNISPRQFQQGDILQIIERALSESGLEPRLLTIEITEGLLLTNSEEVIAKLESIRALGVTLSVDDFGTGYSSLSYLKTLPVDVLKIDRSFIADMLDNLDDATLVDAIIAMGHSMRLEVVAEGIETEDQLVYLAEHGCNSGQGYHFSPPLSPGRFRDFVLSRSSSNASSPSQVFDSCRGTAPAGIRVLFADDVDLVRLVFRDFLDGTGCIIHEARDGAEAVEKFRAARMPYDLIVLDLYMPGTDGFEAAKAIRALETKGGLDRTPIIALTAGNSEEERWKAKDSGFDRFLSKPIARTDLLEAMAEMLPPEMTDSAPAAETLAGLNIPPGLEHLLPNFIQEMIKDQQRLRDLADLSDRKELAEHVHAMRGKCGMFGEEVLFDLLTRLEAQVASGKQNDITALLAKVVERIGRL</sequence>
<dbReference type="InterPro" id="IPR052155">
    <property type="entry name" value="Biofilm_reg_signaling"/>
</dbReference>
<dbReference type="OrthoDB" id="9793210at2"/>
<dbReference type="Pfam" id="PF00990">
    <property type="entry name" value="GGDEF"/>
    <property type="match status" value="1"/>
</dbReference>
<dbReference type="SMART" id="SM00267">
    <property type="entry name" value="GGDEF"/>
    <property type="match status" value="1"/>
</dbReference>
<dbReference type="SUPFAM" id="SSF55785">
    <property type="entry name" value="PYP-like sensor domain (PAS domain)"/>
    <property type="match status" value="1"/>
</dbReference>
<dbReference type="InterPro" id="IPR008207">
    <property type="entry name" value="Sig_transdc_His_kin_Hpt_dom"/>
</dbReference>
<dbReference type="InterPro" id="IPR001633">
    <property type="entry name" value="EAL_dom"/>
</dbReference>
<comment type="caution">
    <text evidence="10">The sequence shown here is derived from an EMBL/GenBank/DDBJ whole genome shotgun (WGS) entry which is preliminary data.</text>
</comment>
<dbReference type="Gene3D" id="3.20.20.450">
    <property type="entry name" value="EAL domain"/>
    <property type="match status" value="1"/>
</dbReference>
<reference evidence="10 11" key="1">
    <citation type="submission" date="2017-11" db="EMBL/GenBank/DDBJ databases">
        <title>Draft genome sequence of magnetotactic bacterium Magnetospirillum kuznetsovii LBB-42.</title>
        <authorList>
            <person name="Grouzdev D.S."/>
            <person name="Rysina M.S."/>
            <person name="Baslerov R.V."/>
            <person name="Koziaeva V."/>
        </authorList>
    </citation>
    <scope>NUCLEOTIDE SEQUENCE [LARGE SCALE GENOMIC DNA]</scope>
    <source>
        <strain evidence="10 11">LBB-42</strain>
    </source>
</reference>
<feature type="domain" description="PAS" evidence="5">
    <location>
        <begin position="57"/>
        <end position="106"/>
    </location>
</feature>
<organism evidence="10 11">
    <name type="scientific">Paramagnetospirillum kuznetsovii</name>
    <dbReference type="NCBI Taxonomy" id="2053833"/>
    <lineage>
        <taxon>Bacteria</taxon>
        <taxon>Pseudomonadati</taxon>
        <taxon>Pseudomonadota</taxon>
        <taxon>Alphaproteobacteria</taxon>
        <taxon>Rhodospirillales</taxon>
        <taxon>Magnetospirillaceae</taxon>
        <taxon>Paramagnetospirillum</taxon>
    </lineage>
</organism>
<dbReference type="PROSITE" id="PS50894">
    <property type="entry name" value="HPT"/>
    <property type="match status" value="1"/>
</dbReference>
<dbReference type="InterPro" id="IPR000700">
    <property type="entry name" value="PAS-assoc_C"/>
</dbReference>
<dbReference type="SUPFAM" id="SSF141868">
    <property type="entry name" value="EAL domain-like"/>
    <property type="match status" value="1"/>
</dbReference>
<dbReference type="InterPro" id="IPR036641">
    <property type="entry name" value="HPT_dom_sf"/>
</dbReference>
<keyword evidence="11" id="KW-1185">Reference proteome</keyword>
<feature type="domain" description="GGDEF" evidence="8">
    <location>
        <begin position="214"/>
        <end position="347"/>
    </location>
</feature>
<feature type="modified residue" description="Phosphohistidine" evidence="2">
    <location>
        <position position="812"/>
    </location>
</feature>
<dbReference type="CDD" id="cd01948">
    <property type="entry name" value="EAL"/>
    <property type="match status" value="1"/>
</dbReference>
<evidence type="ECO:0000259" key="6">
    <source>
        <dbReference type="PROSITE" id="PS50113"/>
    </source>
</evidence>
<dbReference type="NCBIfam" id="TIGR00254">
    <property type="entry name" value="GGDEF"/>
    <property type="match status" value="1"/>
</dbReference>
<dbReference type="Pfam" id="PF00563">
    <property type="entry name" value="EAL"/>
    <property type="match status" value="1"/>
</dbReference>
<dbReference type="InterPro" id="IPR035965">
    <property type="entry name" value="PAS-like_dom_sf"/>
</dbReference>
<name>A0A364NTK0_9PROT</name>
<evidence type="ECO:0000313" key="11">
    <source>
        <dbReference type="Proteomes" id="UP000251075"/>
    </source>
</evidence>
<evidence type="ECO:0000259" key="4">
    <source>
        <dbReference type="PROSITE" id="PS50110"/>
    </source>
</evidence>
<dbReference type="SMART" id="SM00052">
    <property type="entry name" value="EAL"/>
    <property type="match status" value="1"/>
</dbReference>
<dbReference type="InterPro" id="IPR011006">
    <property type="entry name" value="CheY-like_superfamily"/>
</dbReference>
<dbReference type="Pfam" id="PF00072">
    <property type="entry name" value="Response_reg"/>
    <property type="match status" value="1"/>
</dbReference>
<dbReference type="Gene3D" id="3.30.450.20">
    <property type="entry name" value="PAS domain"/>
    <property type="match status" value="1"/>
</dbReference>
<evidence type="ECO:0000259" key="9">
    <source>
        <dbReference type="PROSITE" id="PS50894"/>
    </source>
</evidence>
<dbReference type="SMART" id="SM00091">
    <property type="entry name" value="PAS"/>
    <property type="match status" value="1"/>
</dbReference>
<dbReference type="CDD" id="cd17546">
    <property type="entry name" value="REC_hyHK_CKI1_RcsC-like"/>
    <property type="match status" value="1"/>
</dbReference>
<feature type="domain" description="PAC" evidence="6">
    <location>
        <begin position="130"/>
        <end position="182"/>
    </location>
</feature>
<dbReference type="PROSITE" id="PS50112">
    <property type="entry name" value="PAS"/>
    <property type="match status" value="1"/>
</dbReference>
<dbReference type="InterPro" id="IPR001789">
    <property type="entry name" value="Sig_transdc_resp-reg_receiver"/>
</dbReference>
<dbReference type="Gene3D" id="1.20.120.160">
    <property type="entry name" value="HPT domain"/>
    <property type="match status" value="1"/>
</dbReference>
<dbReference type="EMBL" id="PGTO01000024">
    <property type="protein sequence ID" value="RAU20401.1"/>
    <property type="molecule type" value="Genomic_DNA"/>
</dbReference>
<dbReference type="NCBIfam" id="TIGR00229">
    <property type="entry name" value="sensory_box"/>
    <property type="match status" value="1"/>
</dbReference>
<dbReference type="SUPFAM" id="SSF47226">
    <property type="entry name" value="Histidine-containing phosphotransfer domain, HPT domain"/>
    <property type="match status" value="1"/>
</dbReference>
<dbReference type="CDD" id="cd00130">
    <property type="entry name" value="PAS"/>
    <property type="match status" value="1"/>
</dbReference>
<feature type="domain" description="EAL" evidence="7">
    <location>
        <begin position="356"/>
        <end position="610"/>
    </location>
</feature>
<evidence type="ECO:0000256" key="2">
    <source>
        <dbReference type="PROSITE-ProRule" id="PRU00110"/>
    </source>
</evidence>
<dbReference type="PROSITE" id="PS50110">
    <property type="entry name" value="RESPONSE_REGULATORY"/>
    <property type="match status" value="1"/>
</dbReference>